<dbReference type="EMBL" id="AP027731">
    <property type="protein sequence ID" value="BDZ46050.1"/>
    <property type="molecule type" value="Genomic_DNA"/>
</dbReference>
<feature type="domain" description="Capsule synthesis protein CapA" evidence="2">
    <location>
        <begin position="2"/>
        <end position="64"/>
    </location>
</feature>
<evidence type="ECO:0000256" key="1">
    <source>
        <dbReference type="ARBA" id="ARBA00005662"/>
    </source>
</evidence>
<reference evidence="4" key="1">
    <citation type="journal article" date="2019" name="Int. J. Syst. Evol. Microbiol.">
        <title>The Global Catalogue of Microorganisms (GCM) 10K type strain sequencing project: providing services to taxonomists for standard genome sequencing and annotation.</title>
        <authorList>
            <consortium name="The Broad Institute Genomics Platform"/>
            <consortium name="The Broad Institute Genome Sequencing Center for Infectious Disease"/>
            <person name="Wu L."/>
            <person name="Ma J."/>
        </authorList>
    </citation>
    <scope>NUCLEOTIDE SEQUENCE [LARGE SCALE GENOMIC DNA]</scope>
    <source>
        <strain evidence="4">NBRC 108725</strain>
    </source>
</reference>
<dbReference type="InterPro" id="IPR029052">
    <property type="entry name" value="Metallo-depent_PP-like"/>
</dbReference>
<protein>
    <recommendedName>
        <fullName evidence="2">Capsule synthesis protein CapA domain-containing protein</fullName>
    </recommendedName>
</protein>
<organism evidence="3 4">
    <name type="scientific">Naasia aerilata</name>
    <dbReference type="NCBI Taxonomy" id="1162966"/>
    <lineage>
        <taxon>Bacteria</taxon>
        <taxon>Bacillati</taxon>
        <taxon>Actinomycetota</taxon>
        <taxon>Actinomycetes</taxon>
        <taxon>Micrococcales</taxon>
        <taxon>Microbacteriaceae</taxon>
        <taxon>Naasia</taxon>
    </lineage>
</organism>
<dbReference type="Pfam" id="PF09587">
    <property type="entry name" value="PGA_cap"/>
    <property type="match status" value="1"/>
</dbReference>
<dbReference type="InterPro" id="IPR052169">
    <property type="entry name" value="CW_Biosynth-Accessory"/>
</dbReference>
<evidence type="ECO:0000313" key="4">
    <source>
        <dbReference type="Proteomes" id="UP001321498"/>
    </source>
</evidence>
<dbReference type="PANTHER" id="PTHR33393:SF13">
    <property type="entry name" value="PGA BIOSYNTHESIS PROTEIN CAPA"/>
    <property type="match status" value="1"/>
</dbReference>
<dbReference type="InterPro" id="IPR019079">
    <property type="entry name" value="Capsule_synth_CapA"/>
</dbReference>
<accession>A0ABN6XR12</accession>
<evidence type="ECO:0000313" key="3">
    <source>
        <dbReference type="EMBL" id="BDZ46050.1"/>
    </source>
</evidence>
<proteinExistence type="inferred from homology"/>
<sequence length="187" mass="20650">MLVVALHKGLVHTPAELAAYETEVAHAAIDAGATMVVAHHAHILRGVELYRGRAVFHGLGNFVTVTDALTPASAGIEEQRRWAERRRRLFGFDTDPAMPSWYPFHPESRNTAIAVLDVDQDGEARFGFIPCWIDEGGRPGPHGNDERGRAVADYIRSISAQEGFDTDFAWEGDIVRVRPAPEQGERP</sequence>
<keyword evidence="4" id="KW-1185">Reference proteome</keyword>
<dbReference type="PANTHER" id="PTHR33393">
    <property type="entry name" value="POLYGLUTAMINE SYNTHESIS ACCESSORY PROTEIN RV0574C-RELATED"/>
    <property type="match status" value="1"/>
</dbReference>
<dbReference type="SUPFAM" id="SSF56300">
    <property type="entry name" value="Metallo-dependent phosphatases"/>
    <property type="match status" value="1"/>
</dbReference>
<name>A0ABN6XR12_9MICO</name>
<comment type="similarity">
    <text evidence="1">Belongs to the CapA family.</text>
</comment>
<gene>
    <name evidence="3" type="ORF">GCM10025866_19590</name>
</gene>
<evidence type="ECO:0000259" key="2">
    <source>
        <dbReference type="Pfam" id="PF09587"/>
    </source>
</evidence>
<dbReference type="Proteomes" id="UP001321498">
    <property type="component" value="Chromosome"/>
</dbReference>